<protein>
    <recommendedName>
        <fullName evidence="14">ABC transporter</fullName>
    </recommendedName>
</protein>
<dbReference type="InterPro" id="IPR003439">
    <property type="entry name" value="ABC_transporter-like_ATP-bd"/>
</dbReference>
<keyword evidence="2" id="KW-0813">Transport</keyword>
<dbReference type="InterPro" id="IPR017871">
    <property type="entry name" value="ABC_transporter-like_CS"/>
</dbReference>
<feature type="transmembrane region" description="Helical" evidence="9">
    <location>
        <begin position="240"/>
        <end position="263"/>
    </location>
</feature>
<evidence type="ECO:0000259" key="11">
    <source>
        <dbReference type="PROSITE" id="PS50929"/>
    </source>
</evidence>
<evidence type="ECO:0000256" key="5">
    <source>
        <dbReference type="ARBA" id="ARBA00022741"/>
    </source>
</evidence>
<dbReference type="GO" id="GO:0005524">
    <property type="term" value="F:ATP binding"/>
    <property type="evidence" value="ECO:0007669"/>
    <property type="project" value="UniProtKB-KW"/>
</dbReference>
<keyword evidence="6" id="KW-0067">ATP-binding</keyword>
<feature type="domain" description="ABC transmembrane type-1" evidence="11">
    <location>
        <begin position="19"/>
        <end position="301"/>
    </location>
</feature>
<sequence length="582" mass="64799">MLQTVFKYGNDEKKFTVRAVVYMLTAVIFSIVPYIFLYQIIDLLLKGIQPDVNYTVIRAAAIFFCMAMNACLYIKGLSNSHIAAFNILKNIRISLQHKLENKPLGMIQELGSGNLKKMFVDDIDSIELLLAHALPEGIANIAVPLLLYITIFIIDYRLGLLACVPLPIGIFAIGKMFGVGMGYMNEYYDVRVRMNNTIIEYINGMEVVKVFNKDTDSYKRYKDDVLSYRDFTLFWYNLSWTWMALYTTVLPAAALFMLPAGALMIMGNIISGSQLLLALCVSFAVGPPLLKTMNFFGVIPQLSKKITSLEEMMNMNDLKLGENDFQGENFAVDFNNVCFAYKDKEVLHNINIHVKEKSMTALVGESGSGKSTLAKLLVHFYDVNSGSISIGGQNITDMTLEALNKQVSYVAQEQFLFNMSIYDNIKLGKPEASKEEILEAASKAQCMEFLERIDGGIYAMAGEGGKQLSGGERQRISLARAILKDAPVIVLDEATAFIDPENEDKLNTAISEIIKNKTVIVIAHRLSSIQNAGQICVISSGNIIASGTHKELLNDCIEYQKLWLRSDAAKDWGINIKGGEYA</sequence>
<evidence type="ECO:0000256" key="8">
    <source>
        <dbReference type="ARBA" id="ARBA00023136"/>
    </source>
</evidence>
<dbReference type="AlphaFoldDB" id="G5GEZ8"/>
<dbReference type="GO" id="GO:0140359">
    <property type="term" value="F:ABC-type transporter activity"/>
    <property type="evidence" value="ECO:0007669"/>
    <property type="project" value="InterPro"/>
</dbReference>
<dbReference type="GO" id="GO:0034040">
    <property type="term" value="F:ATPase-coupled lipid transmembrane transporter activity"/>
    <property type="evidence" value="ECO:0007669"/>
    <property type="project" value="TreeGrafter"/>
</dbReference>
<keyword evidence="13" id="KW-1185">Reference proteome</keyword>
<evidence type="ECO:0000256" key="3">
    <source>
        <dbReference type="ARBA" id="ARBA00022475"/>
    </source>
</evidence>
<evidence type="ECO:0000256" key="2">
    <source>
        <dbReference type="ARBA" id="ARBA00022448"/>
    </source>
</evidence>
<dbReference type="Gene3D" id="1.20.1560.10">
    <property type="entry name" value="ABC transporter type 1, transmembrane domain"/>
    <property type="match status" value="1"/>
</dbReference>
<keyword evidence="7 9" id="KW-1133">Transmembrane helix</keyword>
<evidence type="ECO:0008006" key="14">
    <source>
        <dbReference type="Google" id="ProtNLM"/>
    </source>
</evidence>
<dbReference type="PATRIC" id="fig|679200.3.peg.152"/>
<dbReference type="STRING" id="679200.HMPREF9333_00136"/>
<evidence type="ECO:0000313" key="13">
    <source>
        <dbReference type="Proteomes" id="UP000003011"/>
    </source>
</evidence>
<evidence type="ECO:0000256" key="1">
    <source>
        <dbReference type="ARBA" id="ARBA00004651"/>
    </source>
</evidence>
<proteinExistence type="predicted"/>
<dbReference type="InterPro" id="IPR039421">
    <property type="entry name" value="Type_1_exporter"/>
</dbReference>
<dbReference type="SUPFAM" id="SSF90123">
    <property type="entry name" value="ABC transporter transmembrane region"/>
    <property type="match status" value="1"/>
</dbReference>
<feature type="transmembrane region" description="Helical" evidence="9">
    <location>
        <begin position="161"/>
        <end position="184"/>
    </location>
</feature>
<evidence type="ECO:0000256" key="6">
    <source>
        <dbReference type="ARBA" id="ARBA00022840"/>
    </source>
</evidence>
<evidence type="ECO:0000313" key="12">
    <source>
        <dbReference type="EMBL" id="EHI56689.1"/>
    </source>
</evidence>
<name>G5GEZ8_9FIRM</name>
<dbReference type="FunFam" id="3.40.50.300:FF:000221">
    <property type="entry name" value="Multidrug ABC transporter ATP-binding protein"/>
    <property type="match status" value="1"/>
</dbReference>
<keyword evidence="4 9" id="KW-0812">Transmembrane</keyword>
<comment type="subcellular location">
    <subcellularLocation>
        <location evidence="1">Cell membrane</location>
        <topology evidence="1">Multi-pass membrane protein</topology>
    </subcellularLocation>
</comment>
<accession>G5GEZ8</accession>
<dbReference type="PANTHER" id="PTHR24221:SF397">
    <property type="entry name" value="ABC TRANSPORTER, ATP-BINDING TRANSMEMBRANE PROTEIN"/>
    <property type="match status" value="1"/>
</dbReference>
<feature type="transmembrane region" description="Helical" evidence="9">
    <location>
        <begin position="20"/>
        <end position="44"/>
    </location>
</feature>
<dbReference type="SMART" id="SM00382">
    <property type="entry name" value="AAA"/>
    <property type="match status" value="1"/>
</dbReference>
<dbReference type="PROSITE" id="PS50893">
    <property type="entry name" value="ABC_TRANSPORTER_2"/>
    <property type="match status" value="1"/>
</dbReference>
<reference evidence="12 13" key="1">
    <citation type="submission" date="2011-08" db="EMBL/GenBank/DDBJ databases">
        <title>The Genome Sequence of Johnsonella ignava ATCC 51276.</title>
        <authorList>
            <consortium name="The Broad Institute Genome Sequencing Platform"/>
            <person name="Earl A."/>
            <person name="Ward D."/>
            <person name="Feldgarden M."/>
            <person name="Gevers D."/>
            <person name="Izard J."/>
            <person name="Blanton J.M."/>
            <person name="Baranova O.V."/>
            <person name="Dewhirst F.E."/>
            <person name="Young S.K."/>
            <person name="Zeng Q."/>
            <person name="Gargeya S."/>
            <person name="Fitzgerald M."/>
            <person name="Haas B."/>
            <person name="Abouelleil A."/>
            <person name="Alvarado L."/>
            <person name="Arachchi H.M."/>
            <person name="Berlin A."/>
            <person name="Brown A."/>
            <person name="Chapman S.B."/>
            <person name="Chen Z."/>
            <person name="Dunbar C."/>
            <person name="Freedman E."/>
            <person name="Gearin G."/>
            <person name="Gellesch M."/>
            <person name="Goldberg J."/>
            <person name="Griggs A."/>
            <person name="Gujja S."/>
            <person name="Heiman D."/>
            <person name="Howarth C."/>
            <person name="Larson L."/>
            <person name="Lui A."/>
            <person name="MacDonald P.J.P."/>
            <person name="Montmayeur A."/>
            <person name="Murphy C."/>
            <person name="Neiman D."/>
            <person name="Pearson M."/>
            <person name="Priest M."/>
            <person name="Roberts A."/>
            <person name="Saif S."/>
            <person name="Shea T."/>
            <person name="Shenoy N."/>
            <person name="Sisk P."/>
            <person name="Stolte C."/>
            <person name="Sykes S."/>
            <person name="Wortman J."/>
            <person name="Nusbaum C."/>
            <person name="Birren B."/>
        </authorList>
    </citation>
    <scope>NUCLEOTIDE SEQUENCE [LARGE SCALE GENOMIC DNA]</scope>
    <source>
        <strain evidence="12 13">ATCC 51276</strain>
    </source>
</reference>
<dbReference type="OrthoDB" id="9762778at2"/>
<dbReference type="PROSITE" id="PS00211">
    <property type="entry name" value="ABC_TRANSPORTER_1"/>
    <property type="match status" value="1"/>
</dbReference>
<dbReference type="Pfam" id="PF00005">
    <property type="entry name" value="ABC_tran"/>
    <property type="match status" value="1"/>
</dbReference>
<dbReference type="Proteomes" id="UP000003011">
    <property type="component" value="Unassembled WGS sequence"/>
</dbReference>
<evidence type="ECO:0000259" key="10">
    <source>
        <dbReference type="PROSITE" id="PS50893"/>
    </source>
</evidence>
<dbReference type="HOGENOM" id="CLU_000604_84_9_9"/>
<dbReference type="GO" id="GO:0005886">
    <property type="term" value="C:plasma membrane"/>
    <property type="evidence" value="ECO:0007669"/>
    <property type="project" value="UniProtKB-SubCell"/>
</dbReference>
<feature type="transmembrane region" description="Helical" evidence="9">
    <location>
        <begin position="56"/>
        <end position="75"/>
    </location>
</feature>
<dbReference type="Gene3D" id="3.40.50.300">
    <property type="entry name" value="P-loop containing nucleotide triphosphate hydrolases"/>
    <property type="match status" value="1"/>
</dbReference>
<dbReference type="PROSITE" id="PS50929">
    <property type="entry name" value="ABC_TM1F"/>
    <property type="match status" value="1"/>
</dbReference>
<keyword evidence="8 9" id="KW-0472">Membrane</keyword>
<dbReference type="Pfam" id="PF00664">
    <property type="entry name" value="ABC_membrane"/>
    <property type="match status" value="1"/>
</dbReference>
<evidence type="ECO:0000256" key="4">
    <source>
        <dbReference type="ARBA" id="ARBA00022692"/>
    </source>
</evidence>
<comment type="caution">
    <text evidence="12">The sequence shown here is derived from an EMBL/GenBank/DDBJ whole genome shotgun (WGS) entry which is preliminary data.</text>
</comment>
<evidence type="ECO:0000256" key="9">
    <source>
        <dbReference type="SAM" id="Phobius"/>
    </source>
</evidence>
<evidence type="ECO:0000256" key="7">
    <source>
        <dbReference type="ARBA" id="ARBA00022989"/>
    </source>
</evidence>
<dbReference type="PANTHER" id="PTHR24221">
    <property type="entry name" value="ATP-BINDING CASSETTE SUB-FAMILY B"/>
    <property type="match status" value="1"/>
</dbReference>
<dbReference type="InterPro" id="IPR011527">
    <property type="entry name" value="ABC1_TM_dom"/>
</dbReference>
<dbReference type="RefSeq" id="WP_005539082.1">
    <property type="nucleotide sequence ID" value="NZ_JH378829.1"/>
</dbReference>
<feature type="transmembrane region" description="Helical" evidence="9">
    <location>
        <begin position="275"/>
        <end position="299"/>
    </location>
</feature>
<keyword evidence="5" id="KW-0547">Nucleotide-binding</keyword>
<dbReference type="InterPro" id="IPR003593">
    <property type="entry name" value="AAA+_ATPase"/>
</dbReference>
<dbReference type="GO" id="GO:0016887">
    <property type="term" value="F:ATP hydrolysis activity"/>
    <property type="evidence" value="ECO:0007669"/>
    <property type="project" value="InterPro"/>
</dbReference>
<organism evidence="12 13">
    <name type="scientific">Johnsonella ignava ATCC 51276</name>
    <dbReference type="NCBI Taxonomy" id="679200"/>
    <lineage>
        <taxon>Bacteria</taxon>
        <taxon>Bacillati</taxon>
        <taxon>Bacillota</taxon>
        <taxon>Clostridia</taxon>
        <taxon>Lachnospirales</taxon>
        <taxon>Lachnospiraceae</taxon>
        <taxon>Johnsonella</taxon>
    </lineage>
</organism>
<dbReference type="InterPro" id="IPR036640">
    <property type="entry name" value="ABC1_TM_sf"/>
</dbReference>
<dbReference type="eggNOG" id="COG1132">
    <property type="taxonomic scope" value="Bacteria"/>
</dbReference>
<dbReference type="SUPFAM" id="SSF52540">
    <property type="entry name" value="P-loop containing nucleoside triphosphate hydrolases"/>
    <property type="match status" value="1"/>
</dbReference>
<dbReference type="InterPro" id="IPR027417">
    <property type="entry name" value="P-loop_NTPase"/>
</dbReference>
<gene>
    <name evidence="12" type="ORF">HMPREF9333_00136</name>
</gene>
<keyword evidence="3" id="KW-1003">Cell membrane</keyword>
<feature type="domain" description="ABC transporter" evidence="10">
    <location>
        <begin position="332"/>
        <end position="565"/>
    </location>
</feature>
<dbReference type="EMBL" id="ACZL01000003">
    <property type="protein sequence ID" value="EHI56689.1"/>
    <property type="molecule type" value="Genomic_DNA"/>
</dbReference>